<evidence type="ECO:0000313" key="2">
    <source>
        <dbReference type="Proteomes" id="UP000035682"/>
    </source>
</evidence>
<dbReference type="Gene3D" id="3.10.10.10">
    <property type="entry name" value="HIV Type 1 Reverse Transcriptase, subunit A, domain 1"/>
    <property type="match status" value="1"/>
</dbReference>
<dbReference type="CTD" id="36384762"/>
<keyword evidence="2" id="KW-1185">Reference proteome</keyword>
<evidence type="ECO:0000313" key="3">
    <source>
        <dbReference type="WBParaSite" id="SRAE_X000169300.1"/>
    </source>
</evidence>
<name>A0A090KVQ0_STRRB</name>
<evidence type="ECO:0000313" key="1">
    <source>
        <dbReference type="EMBL" id="CEF59951.1"/>
    </source>
</evidence>
<dbReference type="SUPFAM" id="SSF56672">
    <property type="entry name" value="DNA/RNA polymerases"/>
    <property type="match status" value="1"/>
</dbReference>
<dbReference type="RefSeq" id="XP_024499161.1">
    <property type="nucleotide sequence ID" value="XM_024651852.1"/>
</dbReference>
<reference evidence="3" key="3">
    <citation type="submission" date="2020-12" db="UniProtKB">
        <authorList>
            <consortium name="WormBaseParasite"/>
        </authorList>
    </citation>
    <scope>IDENTIFICATION</scope>
</reference>
<dbReference type="Proteomes" id="UP000035682">
    <property type="component" value="Unplaced"/>
</dbReference>
<dbReference type="InterPro" id="IPR043502">
    <property type="entry name" value="DNA/RNA_pol_sf"/>
</dbReference>
<sequence length="106" mass="12412">MDKELYIIMQDNIYIINDSRLVSMSIVELLIKESMKMKIQQHYPMNAKQRSVIGRELEREVLMGDIIKVMNPCKALSTSMVPKDDQNDTFRMCIDARMLNKNITEI</sequence>
<dbReference type="AlphaFoldDB" id="A0A090KVQ0"/>
<reference evidence="2" key="1">
    <citation type="submission" date="2014-09" db="EMBL/GenBank/DDBJ databases">
        <authorList>
            <person name="Martin A.A."/>
        </authorList>
    </citation>
    <scope>NUCLEOTIDE SEQUENCE</scope>
    <source>
        <strain evidence="2">ED321</strain>
    </source>
</reference>
<protein>
    <submittedName>
        <fullName evidence="1 3">Uncharacterized protein</fullName>
    </submittedName>
</protein>
<proteinExistence type="predicted"/>
<evidence type="ECO:0000313" key="4">
    <source>
        <dbReference type="WormBase" id="SRAE_X000169300"/>
    </source>
</evidence>
<dbReference type="WBParaSite" id="SRAE_X000169300.1">
    <property type="protein sequence ID" value="SRAE_X000169300.1"/>
    <property type="gene ID" value="WBGene00267268"/>
</dbReference>
<dbReference type="EMBL" id="LN609396">
    <property type="protein sequence ID" value="CEF59951.1"/>
    <property type="molecule type" value="Genomic_DNA"/>
</dbReference>
<organism evidence="1">
    <name type="scientific">Strongyloides ratti</name>
    <name type="common">Parasitic roundworm</name>
    <dbReference type="NCBI Taxonomy" id="34506"/>
    <lineage>
        <taxon>Eukaryota</taxon>
        <taxon>Metazoa</taxon>
        <taxon>Ecdysozoa</taxon>
        <taxon>Nematoda</taxon>
        <taxon>Chromadorea</taxon>
        <taxon>Rhabditida</taxon>
        <taxon>Tylenchina</taxon>
        <taxon>Panagrolaimomorpha</taxon>
        <taxon>Strongyloidoidea</taxon>
        <taxon>Strongyloididae</taxon>
        <taxon>Strongyloides</taxon>
    </lineage>
</organism>
<dbReference type="WormBase" id="SRAE_X000169300">
    <property type="protein sequence ID" value="SRP00785"/>
    <property type="gene ID" value="WBGene00267268"/>
</dbReference>
<reference evidence="1" key="2">
    <citation type="submission" date="2014-09" db="EMBL/GenBank/DDBJ databases">
        <authorList>
            <person name="Aslett A.Martin."/>
        </authorList>
    </citation>
    <scope>NUCLEOTIDE SEQUENCE</scope>
    <source>
        <strain evidence="1">ED321 Heterogonic</strain>
    </source>
</reference>
<dbReference type="GeneID" id="36384762"/>
<gene>
    <name evidence="1 3 4" type="ORF">SRAE_X000169300</name>
</gene>
<accession>A0A090KVQ0</accession>